<dbReference type="Proteomes" id="UP000184513">
    <property type="component" value="Unassembled WGS sequence"/>
</dbReference>
<sequence length="163" mass="18131">MKRFESLLYFAGIFLAFSCSNDPDEEPLVEKTARIEIGFEGSLDQYLVNFGVHSLYTGQSGFVSATIVQPGELEWTQVIEQANTFNISTPLTFSELIVESAAPVHTFGFIFNVVHTGDIPDEDFVDLSATIRVFGNNSEVQTYQYTARPVGEVSEPLSETVRF</sequence>
<gene>
    <name evidence="1" type="ORF">SAMN04488057_11282</name>
</gene>
<organism evidence="1 2">
    <name type="scientific">Cyclobacterium lianum</name>
    <dbReference type="NCBI Taxonomy" id="388280"/>
    <lineage>
        <taxon>Bacteria</taxon>
        <taxon>Pseudomonadati</taxon>
        <taxon>Bacteroidota</taxon>
        <taxon>Cytophagia</taxon>
        <taxon>Cytophagales</taxon>
        <taxon>Cyclobacteriaceae</taxon>
        <taxon>Cyclobacterium</taxon>
    </lineage>
</organism>
<proteinExistence type="predicted"/>
<protein>
    <submittedName>
        <fullName evidence="1">Uncharacterized protein</fullName>
    </submittedName>
</protein>
<dbReference type="STRING" id="388280.SAMN04488057_11282"/>
<dbReference type="PROSITE" id="PS51257">
    <property type="entry name" value="PROKAR_LIPOPROTEIN"/>
    <property type="match status" value="1"/>
</dbReference>
<keyword evidence="2" id="KW-1185">Reference proteome</keyword>
<reference evidence="1 2" key="1">
    <citation type="submission" date="2016-11" db="EMBL/GenBank/DDBJ databases">
        <authorList>
            <person name="Jaros S."/>
            <person name="Januszkiewicz K."/>
            <person name="Wedrychowicz H."/>
        </authorList>
    </citation>
    <scope>NUCLEOTIDE SEQUENCE [LARGE SCALE GENOMIC DNA]</scope>
    <source>
        <strain evidence="1 2">CGMCC 1.6102</strain>
    </source>
</reference>
<dbReference type="RefSeq" id="WP_073096175.1">
    <property type="nucleotide sequence ID" value="NZ_FRCY01000012.1"/>
</dbReference>
<dbReference type="EMBL" id="FRCY01000012">
    <property type="protein sequence ID" value="SHN23255.1"/>
    <property type="molecule type" value="Genomic_DNA"/>
</dbReference>
<evidence type="ECO:0000313" key="1">
    <source>
        <dbReference type="EMBL" id="SHN23255.1"/>
    </source>
</evidence>
<evidence type="ECO:0000313" key="2">
    <source>
        <dbReference type="Proteomes" id="UP000184513"/>
    </source>
</evidence>
<dbReference type="AlphaFoldDB" id="A0A1M7PZX8"/>
<name>A0A1M7PZX8_9BACT</name>
<accession>A0A1M7PZX8</accession>